<gene>
    <name evidence="5" type="ORF">FBZ89_12714</name>
</gene>
<proteinExistence type="predicted"/>
<evidence type="ECO:0000256" key="1">
    <source>
        <dbReference type="ARBA" id="ARBA00018719"/>
    </source>
</evidence>
<dbReference type="InterPro" id="IPR050097">
    <property type="entry name" value="Ferredoxin-NADP_redctase_2"/>
</dbReference>
<evidence type="ECO:0000313" key="5">
    <source>
        <dbReference type="EMBL" id="TWB11880.1"/>
    </source>
</evidence>
<feature type="domain" description="FAD/NAD(P)-binding" evidence="4">
    <location>
        <begin position="8"/>
        <end position="285"/>
    </location>
</feature>
<evidence type="ECO:0000259" key="4">
    <source>
        <dbReference type="Pfam" id="PF07992"/>
    </source>
</evidence>
<evidence type="ECO:0000256" key="3">
    <source>
        <dbReference type="ARBA" id="ARBA00023002"/>
    </source>
</evidence>
<protein>
    <recommendedName>
        <fullName evidence="1">Thioredoxin reductase</fullName>
    </recommendedName>
</protein>
<dbReference type="Gene3D" id="3.50.50.60">
    <property type="entry name" value="FAD/NAD(P)-binding domain"/>
    <property type="match status" value="2"/>
</dbReference>
<dbReference type="GO" id="GO:0016491">
    <property type="term" value="F:oxidoreductase activity"/>
    <property type="evidence" value="ECO:0007669"/>
    <property type="project" value="UniProtKB-KW"/>
</dbReference>
<dbReference type="PRINTS" id="PR00368">
    <property type="entry name" value="FADPNR"/>
</dbReference>
<sequence length="300" mass="31289">MPNSMMRYDVLIIGGSYAGLSAALQLGRARRRVLVIDAGQRRNRFAHASHGFLGQDGVAPGQIIATARAQLAHYTTVEIREGAATGVKGDEHGFVVETAADPVSGARLILAGGVTDSLPEVPGLAERWGRHVFHCPYCHGYELNQGPIGVLATGPVSLHHAQMLPDWGPTTLFLNGAVDPHAAELADLARRGVTVERTPVAGFFDEGADLRLADGRTIPLTGVFTLARTHITGPLATELGVDIEEGPLGQCIQVDAMQQTSVAGVFACGDVARLAGSVPLAVASGAMAGVAAHRSLIFTA</sequence>
<name>A0A560ER70_9PROT</name>
<organism evidence="5 6">
    <name type="scientific">Nitrospirillum amazonense</name>
    <dbReference type="NCBI Taxonomy" id="28077"/>
    <lineage>
        <taxon>Bacteria</taxon>
        <taxon>Pseudomonadati</taxon>
        <taxon>Pseudomonadota</taxon>
        <taxon>Alphaproteobacteria</taxon>
        <taxon>Rhodospirillales</taxon>
        <taxon>Azospirillaceae</taxon>
        <taxon>Nitrospirillum</taxon>
    </lineage>
</organism>
<reference evidence="5 6" key="1">
    <citation type="submission" date="2019-06" db="EMBL/GenBank/DDBJ databases">
        <title>Genomic Encyclopedia of Type Strains, Phase IV (KMG-V): Genome sequencing to study the core and pangenomes of soil and plant-associated prokaryotes.</title>
        <authorList>
            <person name="Whitman W."/>
        </authorList>
    </citation>
    <scope>NUCLEOTIDE SEQUENCE [LARGE SCALE GENOMIC DNA]</scope>
    <source>
        <strain evidence="5 6">BR 11880</strain>
    </source>
</reference>
<dbReference type="InterPro" id="IPR023753">
    <property type="entry name" value="FAD/NAD-binding_dom"/>
</dbReference>
<dbReference type="SUPFAM" id="SSF51905">
    <property type="entry name" value="FAD/NAD(P)-binding domain"/>
    <property type="match status" value="1"/>
</dbReference>
<keyword evidence="3" id="KW-0560">Oxidoreductase</keyword>
<dbReference type="PANTHER" id="PTHR48105">
    <property type="entry name" value="THIOREDOXIN REDUCTASE 1-RELATED-RELATED"/>
    <property type="match status" value="1"/>
</dbReference>
<evidence type="ECO:0000256" key="2">
    <source>
        <dbReference type="ARBA" id="ARBA00022630"/>
    </source>
</evidence>
<dbReference type="AlphaFoldDB" id="A0A560ER70"/>
<dbReference type="EMBL" id="VITN01000027">
    <property type="protein sequence ID" value="TWB11880.1"/>
    <property type="molecule type" value="Genomic_DNA"/>
</dbReference>
<keyword evidence="2" id="KW-0285">Flavoprotein</keyword>
<dbReference type="InterPro" id="IPR036188">
    <property type="entry name" value="FAD/NAD-bd_sf"/>
</dbReference>
<evidence type="ECO:0000313" key="6">
    <source>
        <dbReference type="Proteomes" id="UP000319859"/>
    </source>
</evidence>
<comment type="caution">
    <text evidence="5">The sequence shown here is derived from an EMBL/GenBank/DDBJ whole genome shotgun (WGS) entry which is preliminary data.</text>
</comment>
<dbReference type="Proteomes" id="UP000319859">
    <property type="component" value="Unassembled WGS sequence"/>
</dbReference>
<dbReference type="Pfam" id="PF07992">
    <property type="entry name" value="Pyr_redox_2"/>
    <property type="match status" value="1"/>
</dbReference>
<dbReference type="RefSeq" id="WP_246172605.1">
    <property type="nucleotide sequence ID" value="NZ_VITN01000027.1"/>
</dbReference>
<accession>A0A560ER70</accession>
<dbReference type="PRINTS" id="PR00469">
    <property type="entry name" value="PNDRDTASEII"/>
</dbReference>